<dbReference type="RefSeq" id="WP_277578270.1">
    <property type="nucleotide sequence ID" value="NZ_JANRMI010000003.1"/>
</dbReference>
<dbReference type="InterPro" id="IPR007842">
    <property type="entry name" value="HEPN_dom"/>
</dbReference>
<comment type="caution">
    <text evidence="2">The sequence shown here is derived from an EMBL/GenBank/DDBJ whole genome shotgun (WGS) entry which is preliminary data.</text>
</comment>
<proteinExistence type="predicted"/>
<name>A0ABT6DIX4_9BACT</name>
<protein>
    <submittedName>
        <fullName evidence="2">HEPN domain-containing protein</fullName>
    </submittedName>
</protein>
<organism evidence="2 3">
    <name type="scientific">Bdellovibrio svalbardensis</name>
    <dbReference type="NCBI Taxonomy" id="2972972"/>
    <lineage>
        <taxon>Bacteria</taxon>
        <taxon>Pseudomonadati</taxon>
        <taxon>Bdellovibrionota</taxon>
        <taxon>Bdellovibrionia</taxon>
        <taxon>Bdellovibrionales</taxon>
        <taxon>Pseudobdellovibrionaceae</taxon>
        <taxon>Bdellovibrio</taxon>
    </lineage>
</organism>
<reference evidence="2" key="1">
    <citation type="submission" date="2022-08" db="EMBL/GenBank/DDBJ databases">
        <title>Novel Bdellovibrio Species Isolated from Svalbard: Designation Bdellovibrio svalbardensis.</title>
        <authorList>
            <person name="Mitchell R.J."/>
            <person name="Choi S.Y."/>
        </authorList>
    </citation>
    <scope>NUCLEOTIDE SEQUENCE</scope>
    <source>
        <strain evidence="2">PAP01</strain>
    </source>
</reference>
<evidence type="ECO:0000313" key="2">
    <source>
        <dbReference type="EMBL" id="MDG0816792.1"/>
    </source>
</evidence>
<dbReference type="EMBL" id="JANRMI010000003">
    <property type="protein sequence ID" value="MDG0816792.1"/>
    <property type="molecule type" value="Genomic_DNA"/>
</dbReference>
<feature type="domain" description="HEPN" evidence="1">
    <location>
        <begin position="7"/>
        <end position="102"/>
    </location>
</feature>
<gene>
    <name evidence="2" type="ORF">NWE73_10480</name>
</gene>
<dbReference type="SUPFAM" id="SSF81593">
    <property type="entry name" value="Nucleotidyltransferase substrate binding subunit/domain"/>
    <property type="match status" value="1"/>
</dbReference>
<dbReference type="Gene3D" id="1.20.120.330">
    <property type="entry name" value="Nucleotidyltransferases domain 2"/>
    <property type="match status" value="1"/>
</dbReference>
<dbReference type="Pfam" id="PF05168">
    <property type="entry name" value="HEPN"/>
    <property type="match status" value="1"/>
</dbReference>
<sequence length="128" mass="14499">MSVSQAKSLILKAQDNIETAKNNLGDDKQHDIAGYNLAQACELFLKSLLEMRELEYPHDEDGHDLDTLMSILEEEGMAEISSHADIIELTPYNNASAHIRPDERLNLKEYLSQTEDLKKLVGDQLKLF</sequence>
<accession>A0ABT6DIX4</accession>
<evidence type="ECO:0000313" key="3">
    <source>
        <dbReference type="Proteomes" id="UP001152321"/>
    </source>
</evidence>
<keyword evidence="3" id="KW-1185">Reference proteome</keyword>
<evidence type="ECO:0000259" key="1">
    <source>
        <dbReference type="Pfam" id="PF05168"/>
    </source>
</evidence>
<dbReference type="Proteomes" id="UP001152321">
    <property type="component" value="Unassembled WGS sequence"/>
</dbReference>